<feature type="transmembrane region" description="Helical" evidence="11">
    <location>
        <begin position="475"/>
        <end position="496"/>
    </location>
</feature>
<feature type="transmembrane region" description="Helical" evidence="11">
    <location>
        <begin position="597"/>
        <end position="618"/>
    </location>
</feature>
<dbReference type="GO" id="GO:0005886">
    <property type="term" value="C:plasma membrane"/>
    <property type="evidence" value="ECO:0007669"/>
    <property type="project" value="UniProtKB-SubCell"/>
</dbReference>
<keyword evidence="8" id="KW-0406">Ion transport</keyword>
<feature type="transmembrane region" description="Helical" evidence="11">
    <location>
        <begin position="638"/>
        <end position="662"/>
    </location>
</feature>
<feature type="transmembrane region" description="Helical" evidence="11">
    <location>
        <begin position="325"/>
        <end position="343"/>
    </location>
</feature>
<keyword evidence="3" id="KW-0813">Transport</keyword>
<evidence type="ECO:0000256" key="5">
    <source>
        <dbReference type="ARBA" id="ARBA00022692"/>
    </source>
</evidence>
<feature type="transmembrane region" description="Helical" evidence="11">
    <location>
        <begin position="394"/>
        <end position="414"/>
    </location>
</feature>
<feature type="transmembrane region" description="Helical" evidence="11">
    <location>
        <begin position="450"/>
        <end position="469"/>
    </location>
</feature>
<sequence>MSYKQIKYLRCLACGLFVLLASACGTAQKRPVSDDARSQMVRILRHVLYDTLQWEKVHAASYLLQLDYQDDVRDVFLEEAQRKGHIPFYRIGIWRVLASAPAREAEQGKWLARIQGVAADTSALDRVHAVESLAKLGMPTTWEPNTADPILNLFIRWANSYATAGNLHQTVDALLHIIADSEGRRQTRERRLAAYAIRNIGRLDTRQWNELADLALGDNTPHAQQVYCLAAAVAAAPQAMKGTQRFFELKDRLITLASEGAAAEKMELSLALAESGGPDDLAMLYALAEAGSAIVSTAGELSDVRAAAAYAILRIDRRHTNSLTVLDWAVIAAYGLLMLWIGWHYSTKNTTRDDYLLGGRRMNPVAVGISLFATLLSTLSYLSYPGEMIQHGPAIFAGMLAFPFVYYAAGWWLIPRIMQMNVTSAYEILEYKLGPSVRVMATFMFLTLRFLWMATIIYVTIDVALLTVVPIDRAYVPLIGIVLMVITIVYTSMGGLKAVVVTDVIQSLIFLGGGLVSVAVVMAGVGSFTGWLPSAWPAHWNPPRLGFDLQERSTIGNAMIMLFVWYICTTGSDQLAIQRYLATKDVATARRSLRVSLYTNLFAKILLAMVGLAMLAYFKAKPHQLADHASLQGQADTLFPRFIMVGLPAGISGLLIAGLLAAAMSSLSSGLNAVSSVISQDVLHRWWPRRAASSNPLRQVRNLSYLTGAVTMVLSIFIAYVEGNLFDVVVKVVNLFVAPLFVLFFMALFVPFATEKGTLFAGATSIAAAIAVAYFGVLGITVLWILPVALVVGVVCGMAFSFFEQKNNLTKS</sequence>
<organism evidence="13 14">
    <name type="scientific">Parapedobacter luteus</name>
    <dbReference type="NCBI Taxonomy" id="623280"/>
    <lineage>
        <taxon>Bacteria</taxon>
        <taxon>Pseudomonadati</taxon>
        <taxon>Bacteroidota</taxon>
        <taxon>Sphingobacteriia</taxon>
        <taxon>Sphingobacteriales</taxon>
        <taxon>Sphingobacteriaceae</taxon>
        <taxon>Parapedobacter</taxon>
    </lineage>
</organism>
<evidence type="ECO:0000256" key="1">
    <source>
        <dbReference type="ARBA" id="ARBA00004651"/>
    </source>
</evidence>
<evidence type="ECO:0000256" key="2">
    <source>
        <dbReference type="ARBA" id="ARBA00006434"/>
    </source>
</evidence>
<feature type="transmembrane region" description="Helical" evidence="11">
    <location>
        <begin position="733"/>
        <end position="752"/>
    </location>
</feature>
<dbReference type="InterPro" id="IPR051163">
    <property type="entry name" value="Sodium:Solute_Symporter_SSF"/>
</dbReference>
<dbReference type="RefSeq" id="WP_079718694.1">
    <property type="nucleotide sequence ID" value="NZ_FUYS01000018.1"/>
</dbReference>
<dbReference type="NCBIfam" id="TIGR00813">
    <property type="entry name" value="sss"/>
    <property type="match status" value="1"/>
</dbReference>
<keyword evidence="7" id="KW-0915">Sodium</keyword>
<evidence type="ECO:0000313" key="14">
    <source>
        <dbReference type="Proteomes" id="UP000190541"/>
    </source>
</evidence>
<feature type="chain" id="PRO_5012888472" evidence="12">
    <location>
        <begin position="24"/>
        <end position="812"/>
    </location>
</feature>
<name>A0A1T5FM36_9SPHI</name>
<keyword evidence="6 11" id="KW-1133">Transmembrane helix</keyword>
<dbReference type="PANTHER" id="PTHR42985">
    <property type="entry name" value="SODIUM-COUPLED MONOCARBOXYLATE TRANSPORTER"/>
    <property type="match status" value="1"/>
</dbReference>
<evidence type="ECO:0000256" key="3">
    <source>
        <dbReference type="ARBA" id="ARBA00022448"/>
    </source>
</evidence>
<evidence type="ECO:0000313" key="13">
    <source>
        <dbReference type="EMBL" id="SKB97157.1"/>
    </source>
</evidence>
<keyword evidence="5 11" id="KW-0812">Transmembrane</keyword>
<evidence type="ECO:0000256" key="10">
    <source>
        <dbReference type="ARBA" id="ARBA00023201"/>
    </source>
</evidence>
<dbReference type="InterPro" id="IPR038377">
    <property type="entry name" value="Na/Glc_symporter_sf"/>
</dbReference>
<dbReference type="GO" id="GO:0006814">
    <property type="term" value="P:sodium ion transport"/>
    <property type="evidence" value="ECO:0007669"/>
    <property type="project" value="UniProtKB-KW"/>
</dbReference>
<keyword evidence="14" id="KW-1185">Reference proteome</keyword>
<proteinExistence type="inferred from homology"/>
<keyword evidence="9 11" id="KW-0472">Membrane</keyword>
<dbReference type="STRING" id="623280.SAMN05660226_04080"/>
<comment type="similarity">
    <text evidence="2">Belongs to the sodium:solute symporter (SSF) (TC 2.A.21) family.</text>
</comment>
<evidence type="ECO:0000256" key="9">
    <source>
        <dbReference type="ARBA" id="ARBA00023136"/>
    </source>
</evidence>
<dbReference type="PROSITE" id="PS50283">
    <property type="entry name" value="NA_SOLUT_SYMP_3"/>
    <property type="match status" value="1"/>
</dbReference>
<keyword evidence="12" id="KW-0732">Signal</keyword>
<feature type="transmembrane region" description="Helical" evidence="11">
    <location>
        <begin position="554"/>
        <end position="576"/>
    </location>
</feature>
<dbReference type="Gene3D" id="1.20.1730.10">
    <property type="entry name" value="Sodium/glucose cotransporter"/>
    <property type="match status" value="1"/>
</dbReference>
<dbReference type="Pfam" id="PF00474">
    <property type="entry name" value="SSF"/>
    <property type="match status" value="1"/>
</dbReference>
<reference evidence="13 14" key="1">
    <citation type="submission" date="2017-02" db="EMBL/GenBank/DDBJ databases">
        <authorList>
            <person name="Peterson S.W."/>
        </authorList>
    </citation>
    <scope>NUCLEOTIDE SEQUENCE [LARGE SCALE GENOMIC DNA]</scope>
    <source>
        <strain evidence="13 14">DSM 22899</strain>
    </source>
</reference>
<feature type="transmembrane region" description="Helical" evidence="11">
    <location>
        <begin position="703"/>
        <end position="721"/>
    </location>
</feature>
<dbReference type="AlphaFoldDB" id="A0A1T5FM36"/>
<evidence type="ECO:0000256" key="12">
    <source>
        <dbReference type="SAM" id="SignalP"/>
    </source>
</evidence>
<evidence type="ECO:0000256" key="11">
    <source>
        <dbReference type="SAM" id="Phobius"/>
    </source>
</evidence>
<comment type="subcellular location">
    <subcellularLocation>
        <location evidence="1">Cell membrane</location>
        <topology evidence="1">Multi-pass membrane protein</topology>
    </subcellularLocation>
</comment>
<protein>
    <submittedName>
        <fullName evidence="13">Transporter, SSS family</fullName>
    </submittedName>
</protein>
<dbReference type="GO" id="GO:0015293">
    <property type="term" value="F:symporter activity"/>
    <property type="evidence" value="ECO:0007669"/>
    <property type="project" value="TreeGrafter"/>
</dbReference>
<dbReference type="EMBL" id="FUYS01000018">
    <property type="protein sequence ID" value="SKB97157.1"/>
    <property type="molecule type" value="Genomic_DNA"/>
</dbReference>
<accession>A0A1T5FM36</accession>
<feature type="transmembrane region" description="Helical" evidence="11">
    <location>
        <begin position="783"/>
        <end position="803"/>
    </location>
</feature>
<evidence type="ECO:0000256" key="4">
    <source>
        <dbReference type="ARBA" id="ARBA00022475"/>
    </source>
</evidence>
<evidence type="ECO:0000256" key="6">
    <source>
        <dbReference type="ARBA" id="ARBA00022989"/>
    </source>
</evidence>
<evidence type="ECO:0000256" key="7">
    <source>
        <dbReference type="ARBA" id="ARBA00023053"/>
    </source>
</evidence>
<dbReference type="InterPro" id="IPR001734">
    <property type="entry name" value="Na/solute_symporter"/>
</dbReference>
<keyword evidence="10" id="KW-0739">Sodium transport</keyword>
<keyword evidence="4" id="KW-1003">Cell membrane</keyword>
<feature type="transmembrane region" description="Helical" evidence="11">
    <location>
        <begin position="508"/>
        <end position="534"/>
    </location>
</feature>
<dbReference type="Proteomes" id="UP000190541">
    <property type="component" value="Unassembled WGS sequence"/>
</dbReference>
<dbReference type="OrthoDB" id="1418210at2"/>
<feature type="signal peptide" evidence="12">
    <location>
        <begin position="1"/>
        <end position="23"/>
    </location>
</feature>
<gene>
    <name evidence="13" type="ORF">SAMN05660226_04080</name>
</gene>
<dbReference type="PROSITE" id="PS51257">
    <property type="entry name" value="PROKAR_LIPOPROTEIN"/>
    <property type="match status" value="1"/>
</dbReference>
<dbReference type="PANTHER" id="PTHR42985:SF40">
    <property type="entry name" value="LD47995P-RELATED"/>
    <property type="match status" value="1"/>
</dbReference>
<feature type="transmembrane region" description="Helical" evidence="11">
    <location>
        <begin position="364"/>
        <end position="382"/>
    </location>
</feature>
<feature type="transmembrane region" description="Helical" evidence="11">
    <location>
        <begin position="759"/>
        <end position="777"/>
    </location>
</feature>
<evidence type="ECO:0000256" key="8">
    <source>
        <dbReference type="ARBA" id="ARBA00023065"/>
    </source>
</evidence>